<accession>A0ACB9QTE4</accession>
<name>A0ACB9QTE4_9MYRT</name>
<evidence type="ECO:0000313" key="2">
    <source>
        <dbReference type="Proteomes" id="UP001057402"/>
    </source>
</evidence>
<dbReference type="Proteomes" id="UP001057402">
    <property type="component" value="Chromosome 5"/>
</dbReference>
<gene>
    <name evidence="1" type="ORF">MLD38_017340</name>
</gene>
<organism evidence="1 2">
    <name type="scientific">Melastoma candidum</name>
    <dbReference type="NCBI Taxonomy" id="119954"/>
    <lineage>
        <taxon>Eukaryota</taxon>
        <taxon>Viridiplantae</taxon>
        <taxon>Streptophyta</taxon>
        <taxon>Embryophyta</taxon>
        <taxon>Tracheophyta</taxon>
        <taxon>Spermatophyta</taxon>
        <taxon>Magnoliopsida</taxon>
        <taxon>eudicotyledons</taxon>
        <taxon>Gunneridae</taxon>
        <taxon>Pentapetalae</taxon>
        <taxon>rosids</taxon>
        <taxon>malvids</taxon>
        <taxon>Myrtales</taxon>
        <taxon>Melastomataceae</taxon>
        <taxon>Melastomatoideae</taxon>
        <taxon>Melastomateae</taxon>
        <taxon>Melastoma</taxon>
    </lineage>
</organism>
<sequence length="271" mass="29979">MEPSWRGMLCRAARMQSRRLLRRTAVGSGLLLMPWRSTSRWGVDRMLVDFCDWIPGLRSSLLPQCSGSELAAELSADVDGEALICLVVVADGFCDGLALILSASLNLKMVLKDGLSVVLVPYGFAIILLTVESTLAMQSLQPKVKAIQQRYARNQERLQPETSWLYRQAGVNPLAGCFPTLAMIRVLIGLYRALSNVANKRLLMEGFFWIPSLGDPTTIAARQSGLGISWFLPLVDALQMIDGIFWHLFAVQANLAKRSAAQPAQQGERFR</sequence>
<protein>
    <submittedName>
        <fullName evidence="1">Uncharacterized protein</fullName>
    </submittedName>
</protein>
<proteinExistence type="predicted"/>
<reference evidence="2" key="1">
    <citation type="journal article" date="2023" name="Front. Plant Sci.">
        <title>Chromosomal-level genome assembly of Melastoma candidum provides insights into trichome evolution.</title>
        <authorList>
            <person name="Zhong Y."/>
            <person name="Wu W."/>
            <person name="Sun C."/>
            <person name="Zou P."/>
            <person name="Liu Y."/>
            <person name="Dai S."/>
            <person name="Zhou R."/>
        </authorList>
    </citation>
    <scope>NUCLEOTIDE SEQUENCE [LARGE SCALE GENOMIC DNA]</scope>
</reference>
<keyword evidence="2" id="KW-1185">Reference proteome</keyword>
<evidence type="ECO:0000313" key="1">
    <source>
        <dbReference type="EMBL" id="KAI4368826.1"/>
    </source>
</evidence>
<comment type="caution">
    <text evidence="1">The sequence shown here is derived from an EMBL/GenBank/DDBJ whole genome shotgun (WGS) entry which is preliminary data.</text>
</comment>
<dbReference type="EMBL" id="CM042884">
    <property type="protein sequence ID" value="KAI4368826.1"/>
    <property type="molecule type" value="Genomic_DNA"/>
</dbReference>